<keyword evidence="7" id="KW-1185">Reference proteome</keyword>
<dbReference type="FunFam" id="1.10.10.60:FF:000141">
    <property type="entry name" value="TetR family transcriptional regulator"/>
    <property type="match status" value="1"/>
</dbReference>
<keyword evidence="1" id="KW-0805">Transcription regulation</keyword>
<feature type="domain" description="HTH tetR-type" evidence="5">
    <location>
        <begin position="9"/>
        <end position="69"/>
    </location>
</feature>
<organism evidence="6 7">
    <name type="scientific">Leifsonia aquatica</name>
    <name type="common">Corynebacterium aquaticum</name>
    <dbReference type="NCBI Taxonomy" id="144185"/>
    <lineage>
        <taxon>Bacteria</taxon>
        <taxon>Bacillati</taxon>
        <taxon>Actinomycetota</taxon>
        <taxon>Actinomycetes</taxon>
        <taxon>Micrococcales</taxon>
        <taxon>Microbacteriaceae</taxon>
        <taxon>Leifsonia</taxon>
    </lineage>
</organism>
<evidence type="ECO:0000313" key="6">
    <source>
        <dbReference type="EMBL" id="MBB2968055.1"/>
    </source>
</evidence>
<evidence type="ECO:0000313" key="7">
    <source>
        <dbReference type="Proteomes" id="UP000538196"/>
    </source>
</evidence>
<dbReference type="PANTHER" id="PTHR30055:SF234">
    <property type="entry name" value="HTH-TYPE TRANSCRIPTIONAL REGULATOR BETI"/>
    <property type="match status" value="1"/>
</dbReference>
<dbReference type="Proteomes" id="UP000538196">
    <property type="component" value="Unassembled WGS sequence"/>
</dbReference>
<proteinExistence type="predicted"/>
<gene>
    <name evidence="6" type="ORF">FHX33_002825</name>
</gene>
<sequence length="205" mass="22610">MGLREKKAARTRGQILDAAAELFLSQGYDETTMEQIAESAEIAPSTLYRYFPSKDLLLLGRLTESLQLGEALRSRPAGEPVPEALAATLLATIESFDDTPRFAELRHVIDVSPVPRARLWDVFMQSRSELEKELGVRMGLLADDLLVMMTARNAITIFEIVAERWWAGDHTASRADVLDDVLRSLDATGVVFPAPKAASRPKSVA</sequence>
<dbReference type="InterPro" id="IPR009057">
    <property type="entry name" value="Homeodomain-like_sf"/>
</dbReference>
<dbReference type="Gene3D" id="1.10.357.10">
    <property type="entry name" value="Tetracycline Repressor, domain 2"/>
    <property type="match status" value="1"/>
</dbReference>
<dbReference type="SUPFAM" id="SSF46689">
    <property type="entry name" value="Homeodomain-like"/>
    <property type="match status" value="1"/>
</dbReference>
<reference evidence="6 7" key="1">
    <citation type="submission" date="2020-08" db="EMBL/GenBank/DDBJ databases">
        <title>Sequencing the genomes of 1000 actinobacteria strains.</title>
        <authorList>
            <person name="Klenk H.-P."/>
        </authorList>
    </citation>
    <scope>NUCLEOTIDE SEQUENCE [LARGE SCALE GENOMIC DNA]</scope>
    <source>
        <strain evidence="6 7">DSM 20146</strain>
    </source>
</reference>
<dbReference type="InterPro" id="IPR050109">
    <property type="entry name" value="HTH-type_TetR-like_transc_reg"/>
</dbReference>
<dbReference type="EMBL" id="JACHVP010000003">
    <property type="protein sequence ID" value="MBB2968055.1"/>
    <property type="molecule type" value="Genomic_DNA"/>
</dbReference>
<dbReference type="InterPro" id="IPR001647">
    <property type="entry name" value="HTH_TetR"/>
</dbReference>
<dbReference type="GO" id="GO:0045892">
    <property type="term" value="P:negative regulation of DNA-templated transcription"/>
    <property type="evidence" value="ECO:0007669"/>
    <property type="project" value="UniProtKB-ARBA"/>
</dbReference>
<dbReference type="RefSeq" id="WP_021762716.1">
    <property type="nucleotide sequence ID" value="NZ_JACHVP010000003.1"/>
</dbReference>
<evidence type="ECO:0000256" key="3">
    <source>
        <dbReference type="ARBA" id="ARBA00023163"/>
    </source>
</evidence>
<protein>
    <submittedName>
        <fullName evidence="6">AcrR family transcriptional regulator</fullName>
    </submittedName>
</protein>
<dbReference type="PANTHER" id="PTHR30055">
    <property type="entry name" value="HTH-TYPE TRANSCRIPTIONAL REGULATOR RUTR"/>
    <property type="match status" value="1"/>
</dbReference>
<evidence type="ECO:0000256" key="1">
    <source>
        <dbReference type="ARBA" id="ARBA00023015"/>
    </source>
</evidence>
<dbReference type="PRINTS" id="PR00455">
    <property type="entry name" value="HTHTETR"/>
</dbReference>
<dbReference type="Gene3D" id="1.10.10.60">
    <property type="entry name" value="Homeodomain-like"/>
    <property type="match status" value="1"/>
</dbReference>
<evidence type="ECO:0000256" key="4">
    <source>
        <dbReference type="PROSITE-ProRule" id="PRU00335"/>
    </source>
</evidence>
<accession>A0A7W4UXH0</accession>
<keyword evidence="3" id="KW-0804">Transcription</keyword>
<evidence type="ECO:0000256" key="2">
    <source>
        <dbReference type="ARBA" id="ARBA00023125"/>
    </source>
</evidence>
<name>A0A7W4UXH0_LEIAQ</name>
<evidence type="ECO:0000259" key="5">
    <source>
        <dbReference type="PROSITE" id="PS50977"/>
    </source>
</evidence>
<dbReference type="PROSITE" id="PS50977">
    <property type="entry name" value="HTH_TETR_2"/>
    <property type="match status" value="1"/>
</dbReference>
<dbReference type="AlphaFoldDB" id="A0A7W4UXH0"/>
<dbReference type="Pfam" id="PF00440">
    <property type="entry name" value="TetR_N"/>
    <property type="match status" value="1"/>
</dbReference>
<comment type="caution">
    <text evidence="6">The sequence shown here is derived from an EMBL/GenBank/DDBJ whole genome shotgun (WGS) entry which is preliminary data.</text>
</comment>
<dbReference type="GO" id="GO:0003700">
    <property type="term" value="F:DNA-binding transcription factor activity"/>
    <property type="evidence" value="ECO:0007669"/>
    <property type="project" value="TreeGrafter"/>
</dbReference>
<feature type="DNA-binding region" description="H-T-H motif" evidence="4">
    <location>
        <begin position="32"/>
        <end position="51"/>
    </location>
</feature>
<keyword evidence="2 4" id="KW-0238">DNA-binding</keyword>
<dbReference type="GO" id="GO:0000976">
    <property type="term" value="F:transcription cis-regulatory region binding"/>
    <property type="evidence" value="ECO:0007669"/>
    <property type="project" value="TreeGrafter"/>
</dbReference>